<comment type="caution">
    <text evidence="3">The sequence shown here is derived from an EMBL/GenBank/DDBJ whole genome shotgun (WGS) entry which is preliminary data.</text>
</comment>
<organism evidence="3 4">
    <name type="scientific">Leucosporidium creatinivorum</name>
    <dbReference type="NCBI Taxonomy" id="106004"/>
    <lineage>
        <taxon>Eukaryota</taxon>
        <taxon>Fungi</taxon>
        <taxon>Dikarya</taxon>
        <taxon>Basidiomycota</taxon>
        <taxon>Pucciniomycotina</taxon>
        <taxon>Microbotryomycetes</taxon>
        <taxon>Leucosporidiales</taxon>
        <taxon>Leucosporidium</taxon>
    </lineage>
</organism>
<dbReference type="InterPro" id="IPR040151">
    <property type="entry name" value="Gfd2/YDR514C-like"/>
</dbReference>
<dbReference type="GO" id="GO:0005634">
    <property type="term" value="C:nucleus"/>
    <property type="evidence" value="ECO:0007669"/>
    <property type="project" value="TreeGrafter"/>
</dbReference>
<dbReference type="InterPro" id="IPR012337">
    <property type="entry name" value="RNaseH-like_sf"/>
</dbReference>
<dbReference type="Pfam" id="PF21762">
    <property type="entry name" value="DEDDh_C"/>
    <property type="match status" value="1"/>
</dbReference>
<dbReference type="Gene3D" id="3.30.420.10">
    <property type="entry name" value="Ribonuclease H-like superfamily/Ribonuclease H"/>
    <property type="match status" value="1"/>
</dbReference>
<feature type="domain" description="Gfd2/YDR514C-like C-terminal" evidence="2">
    <location>
        <begin position="294"/>
        <end position="478"/>
    </location>
</feature>
<evidence type="ECO:0000313" key="3">
    <source>
        <dbReference type="EMBL" id="ORY84646.1"/>
    </source>
</evidence>
<feature type="compositionally biased region" description="Polar residues" evidence="1">
    <location>
        <begin position="1"/>
        <end position="10"/>
    </location>
</feature>
<feature type="compositionally biased region" description="Low complexity" evidence="1">
    <location>
        <begin position="230"/>
        <end position="244"/>
    </location>
</feature>
<dbReference type="GO" id="GO:0003676">
    <property type="term" value="F:nucleic acid binding"/>
    <property type="evidence" value="ECO:0007669"/>
    <property type="project" value="InterPro"/>
</dbReference>
<gene>
    <name evidence="3" type="ORF">BCR35DRAFT_302947</name>
</gene>
<accession>A0A1Y2FN48</accession>
<dbReference type="PANTHER" id="PTHR28083">
    <property type="entry name" value="GOOD FOR FULL DBP5 ACTIVITY PROTEIN 2"/>
    <property type="match status" value="1"/>
</dbReference>
<dbReference type="InParanoid" id="A0A1Y2FN48"/>
<feature type="compositionally biased region" description="Low complexity" evidence="1">
    <location>
        <begin position="194"/>
        <end position="214"/>
    </location>
</feature>
<evidence type="ECO:0000313" key="4">
    <source>
        <dbReference type="Proteomes" id="UP000193467"/>
    </source>
</evidence>
<dbReference type="Proteomes" id="UP000193467">
    <property type="component" value="Unassembled WGS sequence"/>
</dbReference>
<name>A0A1Y2FN48_9BASI</name>
<protein>
    <recommendedName>
        <fullName evidence="2">Gfd2/YDR514C-like C-terminal domain-containing protein</fullName>
    </recommendedName>
</protein>
<reference evidence="3 4" key="1">
    <citation type="submission" date="2016-07" db="EMBL/GenBank/DDBJ databases">
        <title>Pervasive Adenine N6-methylation of Active Genes in Fungi.</title>
        <authorList>
            <consortium name="DOE Joint Genome Institute"/>
            <person name="Mondo S.J."/>
            <person name="Dannebaum R.O."/>
            <person name="Kuo R.C."/>
            <person name="Labutti K."/>
            <person name="Haridas S."/>
            <person name="Kuo A."/>
            <person name="Salamov A."/>
            <person name="Ahrendt S.R."/>
            <person name="Lipzen A."/>
            <person name="Sullivan W."/>
            <person name="Andreopoulos W.B."/>
            <person name="Clum A."/>
            <person name="Lindquist E."/>
            <person name="Daum C."/>
            <person name="Ramamoorthy G.K."/>
            <person name="Gryganskyi A."/>
            <person name="Culley D."/>
            <person name="Magnuson J.K."/>
            <person name="James T.Y."/>
            <person name="O'Malley M.A."/>
            <person name="Stajich J.E."/>
            <person name="Spatafora J.W."/>
            <person name="Visel A."/>
            <person name="Grigoriev I.V."/>
        </authorList>
    </citation>
    <scope>NUCLEOTIDE SEQUENCE [LARGE SCALE GENOMIC DNA]</scope>
    <source>
        <strain evidence="3 4">62-1032</strain>
    </source>
</reference>
<dbReference type="PANTHER" id="PTHR28083:SF1">
    <property type="entry name" value="GOOD FOR FULL DBP5 ACTIVITY PROTEIN 2"/>
    <property type="match status" value="1"/>
</dbReference>
<dbReference type="InterPro" id="IPR036397">
    <property type="entry name" value="RNaseH_sf"/>
</dbReference>
<keyword evidence="4" id="KW-1185">Reference proteome</keyword>
<feature type="region of interest" description="Disordered" evidence="1">
    <location>
        <begin position="177"/>
        <end position="255"/>
    </location>
</feature>
<sequence>MALPSASTSVAAAALKSKGSPNKAERERRAEQQRLDLLHNAVAPEGKLPLPQKLVRWRTLSVEWRAILERNVKAAQWRAENLTPNTLHASPLANADGSLTLFEGKTASGQVRLFYSVGQIKAAWSAMLERGVSYPWLKANWDTEWEWPAEQIKELKRVRFTDTAALRQRLAGLKSAREALRAPQQQRKGQDTLAEPTTTTAAPSEAGAPSASAAYRKRLVSATSLPTPSPSVESSPEPSSAASSEPKRPKPTLTPAQEAAKLAREQASLVKWNEELDLTRGTWMRAKKEGGAAFLSLDVEMWEYSASCLTEFGWSVTEFIKEDDGSVTERRDDQHIIIKEHLSRRNGRWSPDAREHFDFGTSVQLSLSATFNLLYATLETLSANQPLFLIFHDPRADLRALHILGFEHEFFAKSVATAAASKQGVPREGLLVCDTQALYSAWAGVPYQKGLGKCCEVLEVPTKRLHNAGNDARYTQILFERMMDPSIPRPTPLVPLPKATA</sequence>
<dbReference type="OrthoDB" id="5953249at2759"/>
<dbReference type="AlphaFoldDB" id="A0A1Y2FN48"/>
<dbReference type="InterPro" id="IPR048519">
    <property type="entry name" value="Gfd2/YDR514C-like_C"/>
</dbReference>
<dbReference type="STRING" id="106004.A0A1Y2FN48"/>
<dbReference type="SUPFAM" id="SSF53098">
    <property type="entry name" value="Ribonuclease H-like"/>
    <property type="match status" value="1"/>
</dbReference>
<evidence type="ECO:0000256" key="1">
    <source>
        <dbReference type="SAM" id="MobiDB-lite"/>
    </source>
</evidence>
<proteinExistence type="predicted"/>
<evidence type="ECO:0000259" key="2">
    <source>
        <dbReference type="Pfam" id="PF21762"/>
    </source>
</evidence>
<dbReference type="EMBL" id="MCGR01000017">
    <property type="protein sequence ID" value="ORY84646.1"/>
    <property type="molecule type" value="Genomic_DNA"/>
</dbReference>
<feature type="region of interest" description="Disordered" evidence="1">
    <location>
        <begin position="1"/>
        <end position="30"/>
    </location>
</feature>